<sequence>MDAFIVATPKDTLCKRSKPSPRERPTAFGFTFGGAQRQTQLGHECSRYILSGLSACLVFQCLHYALVHFGALLKGKAEESYRRALLTKDIILRAFFAREAWLQTV</sequence>
<comment type="caution">
    <text evidence="1">The sequence shown here is derived from an EMBL/GenBank/DDBJ whole genome shotgun (WGS) entry which is preliminary data.</text>
</comment>
<evidence type="ECO:0000313" key="2">
    <source>
        <dbReference type="Proteomes" id="UP000298663"/>
    </source>
</evidence>
<keyword evidence="2" id="KW-1185">Reference proteome</keyword>
<organism evidence="1 2">
    <name type="scientific">Steinernema carpocapsae</name>
    <name type="common">Entomopathogenic nematode</name>
    <dbReference type="NCBI Taxonomy" id="34508"/>
    <lineage>
        <taxon>Eukaryota</taxon>
        <taxon>Metazoa</taxon>
        <taxon>Ecdysozoa</taxon>
        <taxon>Nematoda</taxon>
        <taxon>Chromadorea</taxon>
        <taxon>Rhabditida</taxon>
        <taxon>Tylenchina</taxon>
        <taxon>Panagrolaimomorpha</taxon>
        <taxon>Strongyloidoidea</taxon>
        <taxon>Steinernematidae</taxon>
        <taxon>Steinernema</taxon>
    </lineage>
</organism>
<gene>
    <name evidence="1" type="ORF">L596_004639</name>
</gene>
<reference evidence="1 2" key="1">
    <citation type="journal article" date="2015" name="Genome Biol.">
        <title>Comparative genomics of Steinernema reveals deeply conserved gene regulatory networks.</title>
        <authorList>
            <person name="Dillman A.R."/>
            <person name="Macchietto M."/>
            <person name="Porter C.F."/>
            <person name="Rogers A."/>
            <person name="Williams B."/>
            <person name="Antoshechkin I."/>
            <person name="Lee M.M."/>
            <person name="Goodwin Z."/>
            <person name="Lu X."/>
            <person name="Lewis E.E."/>
            <person name="Goodrich-Blair H."/>
            <person name="Stock S.P."/>
            <person name="Adams B.J."/>
            <person name="Sternberg P.W."/>
            <person name="Mortazavi A."/>
        </authorList>
    </citation>
    <scope>NUCLEOTIDE SEQUENCE [LARGE SCALE GENOMIC DNA]</scope>
    <source>
        <strain evidence="1 2">ALL</strain>
    </source>
</reference>
<dbReference type="Proteomes" id="UP000298663">
    <property type="component" value="Chromosome X"/>
</dbReference>
<name>A0A4U8V010_STECR</name>
<evidence type="ECO:0000313" key="1">
    <source>
        <dbReference type="EMBL" id="TMS37777.1"/>
    </source>
</evidence>
<protein>
    <submittedName>
        <fullName evidence="1">Uncharacterized protein</fullName>
    </submittedName>
</protein>
<dbReference type="EMBL" id="AZBU02000001">
    <property type="protein sequence ID" value="TMS37777.1"/>
    <property type="molecule type" value="Genomic_DNA"/>
</dbReference>
<reference evidence="1 2" key="2">
    <citation type="journal article" date="2019" name="G3 (Bethesda)">
        <title>Hybrid Assembly of the Genome of the Entomopathogenic Nematode Steinernema carpocapsae Identifies the X-Chromosome.</title>
        <authorList>
            <person name="Serra L."/>
            <person name="Macchietto M."/>
            <person name="Macias-Munoz A."/>
            <person name="McGill C.J."/>
            <person name="Rodriguez I.M."/>
            <person name="Rodriguez B."/>
            <person name="Murad R."/>
            <person name="Mortazavi A."/>
        </authorList>
    </citation>
    <scope>NUCLEOTIDE SEQUENCE [LARGE SCALE GENOMIC DNA]</scope>
    <source>
        <strain evidence="1 2">ALL</strain>
    </source>
</reference>
<accession>A0A4U8V010</accession>
<proteinExistence type="predicted"/>
<dbReference type="EMBL" id="CM016762">
    <property type="protein sequence ID" value="TMS37777.1"/>
    <property type="molecule type" value="Genomic_DNA"/>
</dbReference>
<dbReference type="AlphaFoldDB" id="A0A4U8V010"/>